<evidence type="ECO:0000313" key="3">
    <source>
        <dbReference type="EMBL" id="EIE18974.1"/>
    </source>
</evidence>
<dbReference type="AlphaFoldDB" id="I0YKQ5"/>
<dbReference type="EMBL" id="AGSI01000021">
    <property type="protein sequence ID" value="EIE18974.1"/>
    <property type="molecule type" value="Genomic_DNA"/>
</dbReference>
<feature type="compositionally biased region" description="Acidic residues" evidence="2">
    <location>
        <begin position="286"/>
        <end position="300"/>
    </location>
</feature>
<dbReference type="Proteomes" id="UP000007264">
    <property type="component" value="Unassembled WGS sequence"/>
</dbReference>
<accession>I0YKQ5</accession>
<keyword evidence="1" id="KW-0175">Coiled coil</keyword>
<feature type="coiled-coil region" evidence="1">
    <location>
        <begin position="381"/>
        <end position="408"/>
    </location>
</feature>
<proteinExistence type="predicted"/>
<evidence type="ECO:0000256" key="2">
    <source>
        <dbReference type="SAM" id="MobiDB-lite"/>
    </source>
</evidence>
<feature type="region of interest" description="Disordered" evidence="2">
    <location>
        <begin position="213"/>
        <end position="239"/>
    </location>
</feature>
<dbReference type="KEGG" id="csl:COCSUDRAFT_68112"/>
<gene>
    <name evidence="3" type="ORF">COCSUDRAFT_68112</name>
</gene>
<organism evidence="3 4">
    <name type="scientific">Coccomyxa subellipsoidea (strain C-169)</name>
    <name type="common">Green microalga</name>
    <dbReference type="NCBI Taxonomy" id="574566"/>
    <lineage>
        <taxon>Eukaryota</taxon>
        <taxon>Viridiplantae</taxon>
        <taxon>Chlorophyta</taxon>
        <taxon>core chlorophytes</taxon>
        <taxon>Trebouxiophyceae</taxon>
        <taxon>Trebouxiophyceae incertae sedis</taxon>
        <taxon>Coccomyxaceae</taxon>
        <taxon>Coccomyxa</taxon>
        <taxon>Coccomyxa subellipsoidea</taxon>
    </lineage>
</organism>
<reference evidence="3 4" key="1">
    <citation type="journal article" date="2012" name="Genome Biol.">
        <title>The genome of the polar eukaryotic microalga coccomyxa subellipsoidea reveals traits of cold adaptation.</title>
        <authorList>
            <person name="Blanc G."/>
            <person name="Agarkova I."/>
            <person name="Grimwood J."/>
            <person name="Kuo A."/>
            <person name="Brueggeman A."/>
            <person name="Dunigan D."/>
            <person name="Gurnon J."/>
            <person name="Ladunga I."/>
            <person name="Lindquist E."/>
            <person name="Lucas S."/>
            <person name="Pangilinan J."/>
            <person name="Proschold T."/>
            <person name="Salamov A."/>
            <person name="Schmutz J."/>
            <person name="Weeks D."/>
            <person name="Yamada T."/>
            <person name="Claverie J.M."/>
            <person name="Grigoriev I."/>
            <person name="Van Etten J."/>
            <person name="Lomsadze A."/>
            <person name="Borodovsky M."/>
        </authorList>
    </citation>
    <scope>NUCLEOTIDE SEQUENCE [LARGE SCALE GENOMIC DNA]</scope>
    <source>
        <strain evidence="3 4">C-169</strain>
    </source>
</reference>
<dbReference type="RefSeq" id="XP_005643518.1">
    <property type="nucleotide sequence ID" value="XM_005643461.1"/>
</dbReference>
<dbReference type="GeneID" id="17036924"/>
<feature type="region of interest" description="Disordered" evidence="2">
    <location>
        <begin position="281"/>
        <end position="309"/>
    </location>
</feature>
<sequence length="1108" mass="117337">MPIVVASACKGHPLAEQRQSRAPKSYNGAILRSLPFAQCLPCGPIGVLTRGTLRVKNSASGDAEARVQHKVLDGDVQAEQDVREWADVHHYEGESHQSWWTSTLKSVVLAGVILAASLMATPMAHARRGKRAAVPQVAQESSSQRMRSTAESMGWQARHKVLVPAASSLRATGRSIQDAAVKAATATDNRVVKPVVHQAQSAAADTRHFFTHLGDHHHSGQQSKNGRSGRNAPGPATQAGFTIEDHLRDSMHSPAVRMVVTIGAVSVLLLILRTSMEDTKKFSPMDSDDWMDREDDDAEPGEGGRGDLKYPRAGAAFSGAAAEDAAVLAARASAIVDKGVTAQKGRPTAGRSAAADNGSKPLEIIAPVPASGFGTKASGSNAKLKAQLEEVRRTVADAKAQAAVEKGKIAEQKQLPVFKAAELSGTPAEYQKKSSTYQSEVQKALQRAVGRTAPKEAPKQAQPIFRYETSDGSPVGTSPAKRQTTTVTEPFGAKAKRQAAESEEYLRSRGGGAPLVLALGFLSVAASALSPLVMSKNERQQRARAAQQRRQRWRDQADAEAELDWERYGKYDMLHELLQTASSDPALQAPSYTPVRALVDAVPKKGAPRYDFLRQLLKGMTSPSPAAAKFDPVWDLLHAAKEQGLPETSAVRYDPIYSFLNRAAAAADWGLPEEGPVASLLNVDCADWEPPRYCPVTEVLKSARAGGAAPWHNNARPKWDPITGLVSLEVPQGASKYDPLKRAVAAEAPAGRPHVDPLGSLLDFFKQKAGTADTQGAGAATPAIPTGQRNPLLDAVAEQHAIPAAAKTDQPAAIPTGQSNPLLAAVAEQHALPADTKQDLATPPAAQESGSVVSRLTEADLQERTHEAAQPAGVQSGWLTAWFRKGAAAQAPADGGEAAQPSAGASFVSRLGHSLTTSFGRGQGSNAPATKPLAAERTQPLADALRNAPAATARAREGTYDPLPDLLRLERGTGTPVMATRDVPGRIGIMLRRDADFDRIVAAFRELAEDGQLSQKFRPLYVLMRSAAAKPAPAAAADRGQSILEGLDKGAVAEAKASAKALLEYLDLPKYAPLQRLLSGRRSADVVETACALAAIVQPFENAAALAA</sequence>
<evidence type="ECO:0000313" key="4">
    <source>
        <dbReference type="Proteomes" id="UP000007264"/>
    </source>
</evidence>
<keyword evidence="4" id="KW-1185">Reference proteome</keyword>
<name>I0YKQ5_COCSC</name>
<evidence type="ECO:0000256" key="1">
    <source>
        <dbReference type="SAM" id="Coils"/>
    </source>
</evidence>
<dbReference type="OrthoDB" id="515649at2759"/>
<protein>
    <submittedName>
        <fullName evidence="3">Uncharacterized protein</fullName>
    </submittedName>
</protein>
<comment type="caution">
    <text evidence="3">The sequence shown here is derived from an EMBL/GenBank/DDBJ whole genome shotgun (WGS) entry which is preliminary data.</text>
</comment>